<dbReference type="PROSITE" id="PS50020">
    <property type="entry name" value="WW_DOMAIN_2"/>
    <property type="match status" value="2"/>
</dbReference>
<comment type="caution">
    <text evidence="4">The sequence shown here is derived from an EMBL/GenBank/DDBJ whole genome shotgun (WGS) entry which is preliminary data.</text>
</comment>
<proteinExistence type="predicted"/>
<dbReference type="Pfam" id="PF16618">
    <property type="entry name" value="SH3-WW_linker"/>
    <property type="match status" value="1"/>
</dbReference>
<accession>A0ABV0MPB9</accession>
<keyword evidence="5" id="KW-1185">Reference proteome</keyword>
<dbReference type="InterPro" id="IPR050729">
    <property type="entry name" value="Rho-GAP"/>
</dbReference>
<reference evidence="4 5" key="1">
    <citation type="submission" date="2021-06" db="EMBL/GenBank/DDBJ databases">
        <authorList>
            <person name="Palmer J.M."/>
        </authorList>
    </citation>
    <scope>NUCLEOTIDE SEQUENCE [LARGE SCALE GENOMIC DNA]</scope>
    <source>
        <strain evidence="4 5">GA_2019</strain>
        <tissue evidence="4">Muscle</tissue>
    </source>
</reference>
<dbReference type="InterPro" id="IPR036020">
    <property type="entry name" value="WW_dom_sf"/>
</dbReference>
<feature type="region of interest" description="Disordered" evidence="2">
    <location>
        <begin position="64"/>
        <end position="93"/>
    </location>
</feature>
<dbReference type="Proteomes" id="UP001476798">
    <property type="component" value="Unassembled WGS sequence"/>
</dbReference>
<feature type="non-terminal residue" evidence="4">
    <location>
        <position position="1"/>
    </location>
</feature>
<dbReference type="Gene3D" id="2.20.70.10">
    <property type="match status" value="2"/>
</dbReference>
<evidence type="ECO:0000313" key="4">
    <source>
        <dbReference type="EMBL" id="MEQ2160956.1"/>
    </source>
</evidence>
<dbReference type="SMART" id="SM00456">
    <property type="entry name" value="WW"/>
    <property type="match status" value="2"/>
</dbReference>
<name>A0ABV0MPB9_9TELE</name>
<evidence type="ECO:0000256" key="2">
    <source>
        <dbReference type="SAM" id="MobiDB-lite"/>
    </source>
</evidence>
<organism evidence="4 5">
    <name type="scientific">Goodea atripinnis</name>
    <dbReference type="NCBI Taxonomy" id="208336"/>
    <lineage>
        <taxon>Eukaryota</taxon>
        <taxon>Metazoa</taxon>
        <taxon>Chordata</taxon>
        <taxon>Craniata</taxon>
        <taxon>Vertebrata</taxon>
        <taxon>Euteleostomi</taxon>
        <taxon>Actinopterygii</taxon>
        <taxon>Neopterygii</taxon>
        <taxon>Teleostei</taxon>
        <taxon>Neoteleostei</taxon>
        <taxon>Acanthomorphata</taxon>
        <taxon>Ovalentaria</taxon>
        <taxon>Atherinomorphae</taxon>
        <taxon>Cyprinodontiformes</taxon>
        <taxon>Goodeidae</taxon>
        <taxon>Goodea</taxon>
    </lineage>
</organism>
<dbReference type="CDD" id="cd00201">
    <property type="entry name" value="WW"/>
    <property type="match status" value="1"/>
</dbReference>
<keyword evidence="1" id="KW-0343">GTPase activation</keyword>
<sequence length="154" mass="17484">TTSPTGPGRSDSPVYTNLQELKISQSSLPPIPSGSPLHILGDWETHKDQTGRYFYYNRATGERTWKPPRSRDTCSSTSSVRGDSQGTAESEWIKHVDEQGRPYYYSVDGSRSEWELPKSGEVPKSRSLERKQPDPIVLTKWRHSTYVLDLNDKV</sequence>
<dbReference type="PANTHER" id="PTHR23176">
    <property type="entry name" value="RHO/RAC/CDC GTPASE-ACTIVATING PROTEIN"/>
    <property type="match status" value="1"/>
</dbReference>
<dbReference type="PANTHER" id="PTHR23176:SF107">
    <property type="entry name" value="RHO GTPASE-ACTIVATING PROTEIN 12"/>
    <property type="match status" value="1"/>
</dbReference>
<protein>
    <recommendedName>
        <fullName evidence="3">WW domain-containing protein</fullName>
    </recommendedName>
</protein>
<evidence type="ECO:0000256" key="1">
    <source>
        <dbReference type="ARBA" id="ARBA00022468"/>
    </source>
</evidence>
<evidence type="ECO:0000313" key="5">
    <source>
        <dbReference type="Proteomes" id="UP001476798"/>
    </source>
</evidence>
<dbReference type="InterPro" id="IPR001202">
    <property type="entry name" value="WW_dom"/>
</dbReference>
<feature type="domain" description="WW" evidence="3">
    <location>
        <begin position="43"/>
        <end position="70"/>
    </location>
</feature>
<dbReference type="SUPFAM" id="SSF51045">
    <property type="entry name" value="WW domain"/>
    <property type="match status" value="2"/>
</dbReference>
<evidence type="ECO:0000259" key="3">
    <source>
        <dbReference type="PROSITE" id="PS50020"/>
    </source>
</evidence>
<gene>
    <name evidence="4" type="ORF">GOODEAATRI_004765</name>
</gene>
<feature type="region of interest" description="Disordered" evidence="2">
    <location>
        <begin position="113"/>
        <end position="133"/>
    </location>
</feature>
<feature type="compositionally biased region" description="Polar residues" evidence="2">
    <location>
        <begin position="73"/>
        <end position="88"/>
    </location>
</feature>
<dbReference type="Pfam" id="PF00397">
    <property type="entry name" value="WW"/>
    <property type="match status" value="1"/>
</dbReference>
<dbReference type="EMBL" id="JAHRIO010010201">
    <property type="protein sequence ID" value="MEQ2160956.1"/>
    <property type="molecule type" value="Genomic_DNA"/>
</dbReference>
<feature type="domain" description="WW" evidence="3">
    <location>
        <begin position="86"/>
        <end position="119"/>
    </location>
</feature>